<dbReference type="InterPro" id="IPR001387">
    <property type="entry name" value="Cro/C1-type_HTH"/>
</dbReference>
<dbReference type="Gene3D" id="1.10.10.60">
    <property type="entry name" value="Homeodomain-like"/>
    <property type="match status" value="1"/>
</dbReference>
<evidence type="ECO:0000313" key="2">
    <source>
        <dbReference type="EMBL" id="QEU08759.1"/>
    </source>
</evidence>
<dbReference type="AlphaFoldDB" id="A0A5P2QTN3"/>
<accession>A0A5P2QTN3</accession>
<dbReference type="CDD" id="cd00093">
    <property type="entry name" value="HTH_XRE"/>
    <property type="match status" value="1"/>
</dbReference>
<feature type="compositionally biased region" description="Basic and acidic residues" evidence="1">
    <location>
        <begin position="130"/>
        <end position="139"/>
    </location>
</feature>
<proteinExistence type="predicted"/>
<sequence>MDHENSPELGALDLFGQPVQPIRDRRGRPSFAKTKENQDFVAVRIAAGWSQKRIAEDMGIDEKTLRKYFSRELEFGATFVDGVMLDVLMRKVREGHTPSIRQLRERLVDAAPQAPRRPEANPDQDDDDADRPMGKKEQARAAAQKVPENYGDIFDRLKNRSH</sequence>
<feature type="compositionally biased region" description="Basic and acidic residues" evidence="1">
    <location>
        <begin position="95"/>
        <end position="108"/>
    </location>
</feature>
<evidence type="ECO:0000313" key="3">
    <source>
        <dbReference type="Proteomes" id="UP000324507"/>
    </source>
</evidence>
<dbReference type="Proteomes" id="UP000324507">
    <property type="component" value="Chromosome"/>
</dbReference>
<feature type="compositionally biased region" description="Basic and acidic residues" evidence="1">
    <location>
        <begin position="153"/>
        <end position="162"/>
    </location>
</feature>
<name>A0A5P2QTN3_9RHOB</name>
<gene>
    <name evidence="2" type="ORF">FOB51_12575</name>
</gene>
<organism evidence="2 3">
    <name type="scientific">Paracoccus yeei</name>
    <dbReference type="NCBI Taxonomy" id="147645"/>
    <lineage>
        <taxon>Bacteria</taxon>
        <taxon>Pseudomonadati</taxon>
        <taxon>Pseudomonadota</taxon>
        <taxon>Alphaproteobacteria</taxon>
        <taxon>Rhodobacterales</taxon>
        <taxon>Paracoccaceae</taxon>
        <taxon>Paracoccus</taxon>
    </lineage>
</organism>
<dbReference type="RefSeq" id="WP_150350759.1">
    <property type="nucleotide sequence ID" value="NZ_CP044081.1"/>
</dbReference>
<evidence type="ECO:0000256" key="1">
    <source>
        <dbReference type="SAM" id="MobiDB-lite"/>
    </source>
</evidence>
<evidence type="ECO:0008006" key="4">
    <source>
        <dbReference type="Google" id="ProtNLM"/>
    </source>
</evidence>
<protein>
    <recommendedName>
        <fullName evidence="4">Helix-turn-helix domain-containing protein</fullName>
    </recommendedName>
</protein>
<feature type="region of interest" description="Disordered" evidence="1">
    <location>
        <begin position="95"/>
        <end position="162"/>
    </location>
</feature>
<dbReference type="EMBL" id="CP044081">
    <property type="protein sequence ID" value="QEU08759.1"/>
    <property type="molecule type" value="Genomic_DNA"/>
</dbReference>
<reference evidence="2 3" key="1">
    <citation type="submission" date="2019-09" db="EMBL/GenBank/DDBJ databases">
        <title>FDA dAtabase for Regulatory Grade micrObial Sequences (FDA-ARGOS): Supporting development and validation of Infectious Disease Dx tests.</title>
        <authorList>
            <person name="Sciortino C."/>
            <person name="Tallon L."/>
            <person name="Sadzewicz L."/>
            <person name="Vavikolanu K."/>
            <person name="Mehta A."/>
            <person name="Aluvathingal J."/>
            <person name="Nadendla S."/>
            <person name="Nandy P."/>
            <person name="Geyer C."/>
            <person name="Yan Y."/>
            <person name="Sichtig H."/>
        </authorList>
    </citation>
    <scope>NUCLEOTIDE SEQUENCE [LARGE SCALE GENOMIC DNA]</scope>
    <source>
        <strain evidence="2 3">FDAARGOS_643</strain>
    </source>
</reference>